<reference evidence="2 3" key="1">
    <citation type="submission" date="2024-04" db="EMBL/GenBank/DDBJ databases">
        <title>The reference genome of an endangered Asteraceae, Deinandra increscens subsp. villosa, native to the Central Coast of California.</title>
        <authorList>
            <person name="Guilliams M."/>
            <person name="Hasenstab-Lehman K."/>
            <person name="Meyer R."/>
            <person name="Mcevoy S."/>
        </authorList>
    </citation>
    <scope>NUCLEOTIDE SEQUENCE [LARGE SCALE GENOMIC DNA]</scope>
    <source>
        <tissue evidence="2">Leaf</tissue>
    </source>
</reference>
<keyword evidence="3" id="KW-1185">Reference proteome</keyword>
<dbReference type="Proteomes" id="UP001408789">
    <property type="component" value="Unassembled WGS sequence"/>
</dbReference>
<feature type="region of interest" description="Disordered" evidence="1">
    <location>
        <begin position="264"/>
        <end position="283"/>
    </location>
</feature>
<dbReference type="EMBL" id="JBCNJP010000025">
    <property type="protein sequence ID" value="KAK9055305.1"/>
    <property type="molecule type" value="Genomic_DNA"/>
</dbReference>
<gene>
    <name evidence="2" type="ORF">SSX86_026387</name>
</gene>
<accession>A0AAP0GQ22</accession>
<protein>
    <submittedName>
        <fullName evidence="2">Uncharacterized protein</fullName>
    </submittedName>
</protein>
<evidence type="ECO:0000256" key="1">
    <source>
        <dbReference type="SAM" id="MobiDB-lite"/>
    </source>
</evidence>
<dbReference type="AlphaFoldDB" id="A0AAP0GQ22"/>
<evidence type="ECO:0000313" key="3">
    <source>
        <dbReference type="Proteomes" id="UP001408789"/>
    </source>
</evidence>
<organism evidence="2 3">
    <name type="scientific">Deinandra increscens subsp. villosa</name>
    <dbReference type="NCBI Taxonomy" id="3103831"/>
    <lineage>
        <taxon>Eukaryota</taxon>
        <taxon>Viridiplantae</taxon>
        <taxon>Streptophyta</taxon>
        <taxon>Embryophyta</taxon>
        <taxon>Tracheophyta</taxon>
        <taxon>Spermatophyta</taxon>
        <taxon>Magnoliopsida</taxon>
        <taxon>eudicotyledons</taxon>
        <taxon>Gunneridae</taxon>
        <taxon>Pentapetalae</taxon>
        <taxon>asterids</taxon>
        <taxon>campanulids</taxon>
        <taxon>Asterales</taxon>
        <taxon>Asteraceae</taxon>
        <taxon>Asteroideae</taxon>
        <taxon>Heliantheae alliance</taxon>
        <taxon>Madieae</taxon>
        <taxon>Madiinae</taxon>
        <taxon>Deinandra</taxon>
    </lineage>
</organism>
<proteinExistence type="predicted"/>
<name>A0AAP0GQ22_9ASTR</name>
<evidence type="ECO:0000313" key="2">
    <source>
        <dbReference type="EMBL" id="KAK9055305.1"/>
    </source>
</evidence>
<sequence length="416" mass="46971">MIADIMHIMVSDFLAGNKGQLFNNCYETWLVFFVFLFFCSFQSWPKCGVFPHFQQRIMIKMVEIVLAEGQAKVTTPDGTISVIENATPEKIVKVIEDLRSTEKYRPNNAPTREEYPTFKKTEVEAIATGEGGQIQLTPDISSDEAGQVEFTPNIKSDQGTLTGQDGHVELTPNINSDQLTMVATKKVCDDKGAVEPNKSVFTQDDKDFDHLPNEGGQWYDVPVHSDMHDECHTETTYRIKVNQRDHKYYMQLPNGTWVHVQLESEKSEQDNNGSSEEVKDSSEKVGVCYDVPIRTNVVDGKQAEPVSNEEKGFEIGLPIGEDVKDNTPKKGFEIGLPIGEDVKDNTPKKVMINQRATKRYIQLANENWSEVIDLCSSESEDEAFENEIVDKVDSSDNFNADNTDFIMNGRKRIFLN</sequence>
<comment type="caution">
    <text evidence="2">The sequence shown here is derived from an EMBL/GenBank/DDBJ whole genome shotgun (WGS) entry which is preliminary data.</text>
</comment>